<dbReference type="EMBL" id="CAKOFQ010007016">
    <property type="protein sequence ID" value="CAH1987310.1"/>
    <property type="molecule type" value="Genomic_DNA"/>
</dbReference>
<protein>
    <submittedName>
        <fullName evidence="2">Uncharacterized protein</fullName>
    </submittedName>
</protein>
<name>A0A9P0PIR3_ACAOB</name>
<keyword evidence="3" id="KW-1185">Reference proteome</keyword>
<accession>A0A9P0PIR3</accession>
<gene>
    <name evidence="2" type="ORF">ACAOBT_LOCUS17773</name>
</gene>
<dbReference type="AlphaFoldDB" id="A0A9P0PIR3"/>
<feature type="region of interest" description="Disordered" evidence="1">
    <location>
        <begin position="74"/>
        <end position="98"/>
    </location>
</feature>
<sequence length="98" mass="11170">MEAAIIYRPSPQDLVKQEVAIKEEISDEIDKKSTKNCDRIETEQVKSENMDFAEGVADYVKTEDLLIIETTEPKVETREDTADYESDATVNSDVILER</sequence>
<evidence type="ECO:0000313" key="3">
    <source>
        <dbReference type="Proteomes" id="UP001152888"/>
    </source>
</evidence>
<proteinExistence type="predicted"/>
<reference evidence="2" key="1">
    <citation type="submission" date="2022-03" db="EMBL/GenBank/DDBJ databases">
        <authorList>
            <person name="Sayadi A."/>
        </authorList>
    </citation>
    <scope>NUCLEOTIDE SEQUENCE</scope>
</reference>
<dbReference type="Proteomes" id="UP001152888">
    <property type="component" value="Unassembled WGS sequence"/>
</dbReference>
<evidence type="ECO:0000256" key="1">
    <source>
        <dbReference type="SAM" id="MobiDB-lite"/>
    </source>
</evidence>
<organism evidence="2 3">
    <name type="scientific">Acanthoscelides obtectus</name>
    <name type="common">Bean weevil</name>
    <name type="synonym">Bruchus obtectus</name>
    <dbReference type="NCBI Taxonomy" id="200917"/>
    <lineage>
        <taxon>Eukaryota</taxon>
        <taxon>Metazoa</taxon>
        <taxon>Ecdysozoa</taxon>
        <taxon>Arthropoda</taxon>
        <taxon>Hexapoda</taxon>
        <taxon>Insecta</taxon>
        <taxon>Pterygota</taxon>
        <taxon>Neoptera</taxon>
        <taxon>Endopterygota</taxon>
        <taxon>Coleoptera</taxon>
        <taxon>Polyphaga</taxon>
        <taxon>Cucujiformia</taxon>
        <taxon>Chrysomeloidea</taxon>
        <taxon>Chrysomelidae</taxon>
        <taxon>Bruchinae</taxon>
        <taxon>Bruchini</taxon>
        <taxon>Acanthoscelides</taxon>
    </lineage>
</organism>
<dbReference type="OrthoDB" id="3561125at2759"/>
<comment type="caution">
    <text evidence="2">The sequence shown here is derived from an EMBL/GenBank/DDBJ whole genome shotgun (WGS) entry which is preliminary data.</text>
</comment>
<evidence type="ECO:0000313" key="2">
    <source>
        <dbReference type="EMBL" id="CAH1987310.1"/>
    </source>
</evidence>